<evidence type="ECO:0000313" key="1">
    <source>
        <dbReference type="EMBL" id="JAG20944.1"/>
    </source>
</evidence>
<dbReference type="EMBL" id="GBHO01022660">
    <property type="protein sequence ID" value="JAG20944.1"/>
    <property type="molecule type" value="Transcribed_RNA"/>
</dbReference>
<gene>
    <name evidence="1" type="primary">lepA_13</name>
    <name evidence="1" type="ORF">CM83_3893</name>
</gene>
<reference evidence="1" key="1">
    <citation type="journal article" date="2014" name="PLoS ONE">
        <title>Transcriptome-Based Identification of ABC Transporters in the Western Tarnished Plant Bug Lygus hesperus.</title>
        <authorList>
            <person name="Hull J.J."/>
            <person name="Chaney K."/>
            <person name="Geib S.M."/>
            <person name="Fabrick J.A."/>
            <person name="Brent C.S."/>
            <person name="Walsh D."/>
            <person name="Lavine L.C."/>
        </authorList>
    </citation>
    <scope>NUCLEOTIDE SEQUENCE</scope>
</reference>
<protein>
    <submittedName>
        <fullName evidence="1">Elongation factor 4</fullName>
    </submittedName>
</protein>
<keyword evidence="1" id="KW-0251">Elongation factor</keyword>
<keyword evidence="1" id="KW-0648">Protein biosynthesis</keyword>
<sequence length="231" mass="26280">REDALNKLSLTGVTPNRLPIWRDGAFPGLFCDSYIENTALEGGLITPSLLVINYVFKRILATRSWISTFSEDRFARMQVIQRAFTHAVSISQDSDVAYRTSSAVFQLLRRIRKSIESLEKDDFVIIPGGWRSGSAGHAILYVIERVHERQFRFVVVNTGEGIAYHLQRASSSKIKYQTAACINNVSPERLLDEGWWLAVLGMFLFPQPQNTSTRFYQKYLPMLVDTPLESV</sequence>
<proteinExistence type="predicted"/>
<organism evidence="1">
    <name type="scientific">Lygus hesperus</name>
    <name type="common">Western plant bug</name>
    <dbReference type="NCBI Taxonomy" id="30085"/>
    <lineage>
        <taxon>Eukaryota</taxon>
        <taxon>Metazoa</taxon>
        <taxon>Ecdysozoa</taxon>
        <taxon>Arthropoda</taxon>
        <taxon>Hexapoda</taxon>
        <taxon>Insecta</taxon>
        <taxon>Pterygota</taxon>
        <taxon>Neoptera</taxon>
        <taxon>Paraneoptera</taxon>
        <taxon>Hemiptera</taxon>
        <taxon>Heteroptera</taxon>
        <taxon>Panheteroptera</taxon>
        <taxon>Cimicomorpha</taxon>
        <taxon>Miridae</taxon>
        <taxon>Mirini</taxon>
        <taxon>Lygus</taxon>
    </lineage>
</organism>
<dbReference type="GO" id="GO:0003746">
    <property type="term" value="F:translation elongation factor activity"/>
    <property type="evidence" value="ECO:0007669"/>
    <property type="project" value="UniProtKB-KW"/>
</dbReference>
<feature type="non-terminal residue" evidence="1">
    <location>
        <position position="1"/>
    </location>
</feature>
<name>A0A0A9XLU0_LYGHE</name>
<dbReference type="AlphaFoldDB" id="A0A0A9XLU0"/>
<reference evidence="1" key="2">
    <citation type="submission" date="2014-07" db="EMBL/GenBank/DDBJ databases">
        <authorList>
            <person name="Hull J."/>
        </authorList>
    </citation>
    <scope>NUCLEOTIDE SEQUENCE</scope>
</reference>
<accession>A0A0A9XLU0</accession>